<accession>A0A0M8N0Q5</accession>
<dbReference type="SMART" id="SM00236">
    <property type="entry name" value="fCBD"/>
    <property type="match status" value="2"/>
</dbReference>
<feature type="signal peptide" evidence="15">
    <location>
        <begin position="1"/>
        <end position="20"/>
    </location>
</feature>
<feature type="compositionally biased region" description="Low complexity" evidence="14">
    <location>
        <begin position="65"/>
        <end position="76"/>
    </location>
</feature>
<dbReference type="Gene3D" id="3.20.20.80">
    <property type="entry name" value="Glycosidases"/>
    <property type="match status" value="1"/>
</dbReference>
<feature type="compositionally biased region" description="Low complexity" evidence="14">
    <location>
        <begin position="162"/>
        <end position="218"/>
    </location>
</feature>
<evidence type="ECO:0000256" key="2">
    <source>
        <dbReference type="ARBA" id="ARBA00005641"/>
    </source>
</evidence>
<dbReference type="InterPro" id="IPR001547">
    <property type="entry name" value="Glyco_hydro_5"/>
</dbReference>
<feature type="domain" description="CBM1" evidence="16">
    <location>
        <begin position="21"/>
        <end position="57"/>
    </location>
</feature>
<evidence type="ECO:0000313" key="17">
    <source>
        <dbReference type="EMBL" id="KOS23166.1"/>
    </source>
</evidence>
<feature type="region of interest" description="Disordered" evidence="14">
    <location>
        <begin position="162"/>
        <end position="222"/>
    </location>
</feature>
<evidence type="ECO:0000256" key="11">
    <source>
        <dbReference type="ARBA" id="ARBA00059691"/>
    </source>
</evidence>
<evidence type="ECO:0000256" key="5">
    <source>
        <dbReference type="ARBA" id="ARBA00022801"/>
    </source>
</evidence>
<feature type="region of interest" description="Disordered" evidence="14">
    <location>
        <begin position="65"/>
        <end position="127"/>
    </location>
</feature>
<feature type="compositionally biased region" description="Low complexity" evidence="14">
    <location>
        <begin position="95"/>
        <end position="124"/>
    </location>
</feature>
<dbReference type="PANTHER" id="PTHR34142">
    <property type="entry name" value="ENDO-BETA-1,4-GLUCANASE A"/>
    <property type="match status" value="1"/>
</dbReference>
<evidence type="ECO:0000256" key="14">
    <source>
        <dbReference type="SAM" id="MobiDB-lite"/>
    </source>
</evidence>
<keyword evidence="6" id="KW-0136">Cellulose degradation</keyword>
<feature type="chain" id="PRO_5005819045" description="Endoglucanase EG-II" evidence="15">
    <location>
        <begin position="21"/>
        <end position="547"/>
    </location>
</feature>
<dbReference type="SUPFAM" id="SSF57180">
    <property type="entry name" value="Cellulose-binding domain"/>
    <property type="match status" value="2"/>
</dbReference>
<evidence type="ECO:0000256" key="7">
    <source>
        <dbReference type="ARBA" id="ARBA00023277"/>
    </source>
</evidence>
<comment type="catalytic activity">
    <reaction evidence="1">
        <text>Endohydrolysis of (1-&gt;4)-beta-D-glucosidic linkages in cellulose, lichenin and cereal beta-D-glucans.</text>
        <dbReference type="EC" id="3.2.1.4"/>
    </reaction>
</comment>
<sequence length="547" mass="56881">MGKPLASLLLAAGLAKGIYAADQPLYGQCGGLGWTGSTTCVAGSTCVDQNPYFYQCIPSSLTSPPSSSGSGAASSTNGQGGANPCPSGAAPRTPSEPASIPSPSSHPGSNPPKSGASDGSAASSPVWGQCGGQGWTGPTTCDSGSTCVVANPYYSQCLPGDSVPSGSSGTPTSTSTTMATVTRPTQSTSTTMTSVTRTPTSTSTAKPSSTTSATPKPTGGSGRMSYVGVNIAGFDFGCDTNGDCPSSLMYPPIQNYAGTNNYPDGVGQMKHFGNDLGYNIFRLPLSWGGAVHDSLGGDLDEKVFAAYDQLIDTATSMGSVSLIDLHSYARWQGGIIGQGGPTNDQFVSFWTQVAQRYKDNDKVWFGLMNEPWNVDIQTWSQTLQAAVTAIRQLGANNIITLPGNDWQGAGTLISDGSAAALDKITNPDGSKTGLILDVHKYLDSDNSGTNPECTTNNIDTFQALATWLRANKRQAILTETGGGSTQSCLTMFCQQIEYLHSISDVMLGVTMWAAGSFDPNSYPLAVTPVKNGNTWVDKPLLQQCLKR</sequence>
<dbReference type="OrthoDB" id="5823761at2759"/>
<proteinExistence type="inferred from homology"/>
<dbReference type="EC" id="3.2.1.4" evidence="3"/>
<keyword evidence="8" id="KW-0873">Pyrrolidone carboxylic acid</keyword>
<gene>
    <name evidence="17" type="ORF">ESCO_004018</name>
</gene>
<keyword evidence="9 13" id="KW-0326">Glycosidase</keyword>
<name>A0A0M8N0Q5_ESCWE</name>
<keyword evidence="10" id="KW-0624">Polysaccharide degradation</keyword>
<dbReference type="STRING" id="150374.A0A0M8N0Q5"/>
<evidence type="ECO:0000256" key="12">
    <source>
        <dbReference type="ARBA" id="ARBA00074271"/>
    </source>
</evidence>
<protein>
    <recommendedName>
        <fullName evidence="12">Endoglucanase EG-II</fullName>
        <ecNumber evidence="3">3.2.1.4</ecNumber>
    </recommendedName>
</protein>
<comment type="function">
    <text evidence="11">Endoglucanase (EG) that cleaves the internal beta-1,4-glucosidic bonds in cellulose. The degradation of cellulose involves an interplay between different cellulolytic enzymes. Hydrolysis starts with EGs, which cut internal glycosidic linkages to reduce the polymerization degree of the substrate and creates new chain ends for exocellobiohydrolases (CBHs). The CBH release the disaccharide cellobiose from the non-reducing end of the cellulose polymer chain. Finally, beta-1,4-glucosidases hydrolyze the cellobiose and other short cello-oligosaccharides into glucose units.</text>
</comment>
<dbReference type="Pfam" id="PF00734">
    <property type="entry name" value="CBM_1"/>
    <property type="match status" value="2"/>
</dbReference>
<evidence type="ECO:0000256" key="4">
    <source>
        <dbReference type="ARBA" id="ARBA00022729"/>
    </source>
</evidence>
<dbReference type="AlphaFoldDB" id="A0A0M8N0Q5"/>
<evidence type="ECO:0000259" key="16">
    <source>
        <dbReference type="PROSITE" id="PS51164"/>
    </source>
</evidence>
<dbReference type="SUPFAM" id="SSF51445">
    <property type="entry name" value="(Trans)glycosidases"/>
    <property type="match status" value="1"/>
</dbReference>
<evidence type="ECO:0000256" key="15">
    <source>
        <dbReference type="SAM" id="SignalP"/>
    </source>
</evidence>
<evidence type="ECO:0000256" key="9">
    <source>
        <dbReference type="ARBA" id="ARBA00023295"/>
    </source>
</evidence>
<evidence type="ECO:0000256" key="1">
    <source>
        <dbReference type="ARBA" id="ARBA00000966"/>
    </source>
</evidence>
<dbReference type="InterPro" id="IPR017853">
    <property type="entry name" value="GH"/>
</dbReference>
<dbReference type="InterPro" id="IPR035971">
    <property type="entry name" value="CBD_sf"/>
</dbReference>
<evidence type="ECO:0000256" key="10">
    <source>
        <dbReference type="ARBA" id="ARBA00023326"/>
    </source>
</evidence>
<comment type="caution">
    <text evidence="17">The sequence shown here is derived from an EMBL/GenBank/DDBJ whole genome shotgun (WGS) entry which is preliminary data.</text>
</comment>
<reference evidence="17 18" key="1">
    <citation type="submission" date="2015-07" db="EMBL/GenBank/DDBJ databases">
        <title>The genome of the fungus Escovopsis weberi, a specialized disease agent of ant agriculture.</title>
        <authorList>
            <person name="de Man T.J."/>
            <person name="Stajich J.E."/>
            <person name="Kubicek C.P."/>
            <person name="Chenthamara K."/>
            <person name="Atanasova L."/>
            <person name="Druzhinina I.S."/>
            <person name="Birnbaum S."/>
            <person name="Barribeau S.M."/>
            <person name="Teiling C."/>
            <person name="Suen G."/>
            <person name="Currie C."/>
            <person name="Gerardo N.M."/>
        </authorList>
    </citation>
    <scope>NUCLEOTIDE SEQUENCE [LARGE SCALE GENOMIC DNA]</scope>
</reference>
<comment type="similarity">
    <text evidence="2 13">Belongs to the glycosyl hydrolase 5 (cellulase A) family.</text>
</comment>
<evidence type="ECO:0000313" key="18">
    <source>
        <dbReference type="Proteomes" id="UP000053831"/>
    </source>
</evidence>
<dbReference type="GO" id="GO:0030245">
    <property type="term" value="P:cellulose catabolic process"/>
    <property type="evidence" value="ECO:0007669"/>
    <property type="project" value="UniProtKB-KW"/>
</dbReference>
<keyword evidence="7" id="KW-0119">Carbohydrate metabolism</keyword>
<dbReference type="PROSITE" id="PS51164">
    <property type="entry name" value="CBM1_2"/>
    <property type="match status" value="2"/>
</dbReference>
<dbReference type="GO" id="GO:0008810">
    <property type="term" value="F:cellulase activity"/>
    <property type="evidence" value="ECO:0007669"/>
    <property type="project" value="UniProtKB-EC"/>
</dbReference>
<dbReference type="Pfam" id="PF00150">
    <property type="entry name" value="Cellulase"/>
    <property type="match status" value="1"/>
</dbReference>
<keyword evidence="18" id="KW-1185">Reference proteome</keyword>
<dbReference type="PANTHER" id="PTHR34142:SF5">
    <property type="entry name" value="CBM1 DOMAIN-CONTAINING PROTEIN"/>
    <property type="match status" value="1"/>
</dbReference>
<keyword evidence="4 15" id="KW-0732">Signal</keyword>
<evidence type="ECO:0000256" key="8">
    <source>
        <dbReference type="ARBA" id="ARBA00023283"/>
    </source>
</evidence>
<evidence type="ECO:0000256" key="13">
    <source>
        <dbReference type="RuleBase" id="RU361153"/>
    </source>
</evidence>
<dbReference type="Proteomes" id="UP000053831">
    <property type="component" value="Unassembled WGS sequence"/>
</dbReference>
<evidence type="ECO:0000256" key="6">
    <source>
        <dbReference type="ARBA" id="ARBA00023001"/>
    </source>
</evidence>
<dbReference type="FunFam" id="3.20.20.80:FF:000124">
    <property type="entry name" value="Exported cellulase"/>
    <property type="match status" value="1"/>
</dbReference>
<dbReference type="InterPro" id="IPR000254">
    <property type="entry name" value="CBD"/>
</dbReference>
<dbReference type="GO" id="GO:0005576">
    <property type="term" value="C:extracellular region"/>
    <property type="evidence" value="ECO:0007669"/>
    <property type="project" value="InterPro"/>
</dbReference>
<feature type="domain" description="CBM1" evidence="16">
    <location>
        <begin position="122"/>
        <end position="158"/>
    </location>
</feature>
<keyword evidence="5 13" id="KW-0378">Hydrolase</keyword>
<dbReference type="GO" id="GO:0030248">
    <property type="term" value="F:cellulose binding"/>
    <property type="evidence" value="ECO:0007669"/>
    <property type="project" value="InterPro"/>
</dbReference>
<dbReference type="EMBL" id="LGSR01000002">
    <property type="protein sequence ID" value="KOS23166.1"/>
    <property type="molecule type" value="Genomic_DNA"/>
</dbReference>
<evidence type="ECO:0000256" key="3">
    <source>
        <dbReference type="ARBA" id="ARBA00012601"/>
    </source>
</evidence>
<organism evidence="17 18">
    <name type="scientific">Escovopsis weberi</name>
    <dbReference type="NCBI Taxonomy" id="150374"/>
    <lineage>
        <taxon>Eukaryota</taxon>
        <taxon>Fungi</taxon>
        <taxon>Dikarya</taxon>
        <taxon>Ascomycota</taxon>
        <taxon>Pezizomycotina</taxon>
        <taxon>Sordariomycetes</taxon>
        <taxon>Hypocreomycetidae</taxon>
        <taxon>Hypocreales</taxon>
        <taxon>Hypocreaceae</taxon>
        <taxon>Escovopsis</taxon>
    </lineage>
</organism>
<dbReference type="PROSITE" id="PS00562">
    <property type="entry name" value="CBM1_1"/>
    <property type="match status" value="2"/>
</dbReference>